<dbReference type="InterPro" id="IPR017871">
    <property type="entry name" value="ABC_transporter-like_CS"/>
</dbReference>
<evidence type="ECO:0000256" key="1">
    <source>
        <dbReference type="ARBA" id="ARBA00022448"/>
    </source>
</evidence>
<feature type="compositionally biased region" description="Basic and acidic residues" evidence="4">
    <location>
        <begin position="33"/>
        <end position="48"/>
    </location>
</feature>
<gene>
    <name evidence="6" type="ORF">GRI58_05100</name>
</gene>
<dbReference type="InterPro" id="IPR027417">
    <property type="entry name" value="P-loop_NTPase"/>
</dbReference>
<accession>A0A845AI20</accession>
<dbReference type="FunFam" id="3.40.50.300:FF:000425">
    <property type="entry name" value="Probable ABC transporter, ATP-binding subunit"/>
    <property type="match status" value="1"/>
</dbReference>
<dbReference type="PROSITE" id="PS00211">
    <property type="entry name" value="ABC_TRANSPORTER_1"/>
    <property type="match status" value="1"/>
</dbReference>
<evidence type="ECO:0000313" key="6">
    <source>
        <dbReference type="EMBL" id="MXP28196.1"/>
    </source>
</evidence>
<dbReference type="AlphaFoldDB" id="A0A845AI20"/>
<dbReference type="PANTHER" id="PTHR42781:SF4">
    <property type="entry name" value="SPERMIDINE_PUTRESCINE IMPORT ATP-BINDING PROTEIN POTA"/>
    <property type="match status" value="1"/>
</dbReference>
<proteinExistence type="predicted"/>
<keyword evidence="3 6" id="KW-0067">ATP-binding</keyword>
<dbReference type="Pfam" id="PF00005">
    <property type="entry name" value="ABC_tran"/>
    <property type="match status" value="1"/>
</dbReference>
<reference evidence="6 7" key="1">
    <citation type="submission" date="2019-12" db="EMBL/GenBank/DDBJ databases">
        <title>Genomic-based taxomic classification of the family Erythrobacteraceae.</title>
        <authorList>
            <person name="Xu L."/>
        </authorList>
    </citation>
    <scope>NUCLEOTIDE SEQUENCE [LARGE SCALE GENOMIC DNA]</scope>
    <source>
        <strain evidence="6 7">KEMB 9005-328</strain>
    </source>
</reference>
<dbReference type="InterPro" id="IPR003439">
    <property type="entry name" value="ABC_transporter-like_ATP-bd"/>
</dbReference>
<organism evidence="6 7">
    <name type="scientific">Qipengyuania algicida</name>
    <dbReference type="NCBI Taxonomy" id="1836209"/>
    <lineage>
        <taxon>Bacteria</taxon>
        <taxon>Pseudomonadati</taxon>
        <taxon>Pseudomonadota</taxon>
        <taxon>Alphaproteobacteria</taxon>
        <taxon>Sphingomonadales</taxon>
        <taxon>Erythrobacteraceae</taxon>
        <taxon>Qipengyuania</taxon>
    </lineage>
</organism>
<evidence type="ECO:0000256" key="3">
    <source>
        <dbReference type="ARBA" id="ARBA00022840"/>
    </source>
</evidence>
<dbReference type="InterPro" id="IPR050093">
    <property type="entry name" value="ABC_SmlMolc_Importer"/>
</dbReference>
<name>A0A845AI20_9SPHN</name>
<evidence type="ECO:0000256" key="2">
    <source>
        <dbReference type="ARBA" id="ARBA00022741"/>
    </source>
</evidence>
<feature type="domain" description="ABC transporter" evidence="5">
    <location>
        <begin position="79"/>
        <end position="310"/>
    </location>
</feature>
<dbReference type="SUPFAM" id="SSF52540">
    <property type="entry name" value="P-loop containing nucleoside triphosphate hydrolases"/>
    <property type="match status" value="1"/>
</dbReference>
<dbReference type="SMART" id="SM00382">
    <property type="entry name" value="AAA"/>
    <property type="match status" value="1"/>
</dbReference>
<dbReference type="GO" id="GO:0016887">
    <property type="term" value="F:ATP hydrolysis activity"/>
    <property type="evidence" value="ECO:0007669"/>
    <property type="project" value="InterPro"/>
</dbReference>
<comment type="caution">
    <text evidence="6">The sequence shown here is derived from an EMBL/GenBank/DDBJ whole genome shotgun (WGS) entry which is preliminary data.</text>
</comment>
<dbReference type="InterPro" id="IPR003593">
    <property type="entry name" value="AAA+_ATPase"/>
</dbReference>
<evidence type="ECO:0000259" key="5">
    <source>
        <dbReference type="PROSITE" id="PS50893"/>
    </source>
</evidence>
<dbReference type="PANTHER" id="PTHR42781">
    <property type="entry name" value="SPERMIDINE/PUTRESCINE IMPORT ATP-BINDING PROTEIN POTA"/>
    <property type="match status" value="1"/>
</dbReference>
<sequence length="325" mass="35806">MGKRRRWIAVLHARWRQCAAPLLATQFDDCGWDDDRNRRRRSPDRTDPGRLQSATPIGFGHGEQFVAEENVRETISPELEFQSVKKRFGATTAVAEVTKTIARGEFVALVGTSGSGKSTLLKMINRLVEPSSGDILFEGENVTQLPLAQLRRRIGYVFQGIGLFPHMTIGENIALGPRLAGESMGEDKIGEMLELVDLSPDMRKRMPPELSGGQRQRVGVARALATNPQLLLMDEPFGALDPITRDALGDRVRSLHDELGITTIMVTHDMAEALLLADRVLVMQAGRIEADCAPRELLHGAGGDFAQELVAVPRAQSERLAELKQ</sequence>
<dbReference type="Gene3D" id="3.40.50.300">
    <property type="entry name" value="P-loop containing nucleotide triphosphate hydrolases"/>
    <property type="match status" value="1"/>
</dbReference>
<dbReference type="PROSITE" id="PS50893">
    <property type="entry name" value="ABC_TRANSPORTER_2"/>
    <property type="match status" value="1"/>
</dbReference>
<feature type="region of interest" description="Disordered" evidence="4">
    <location>
        <begin position="33"/>
        <end position="54"/>
    </location>
</feature>
<keyword evidence="7" id="KW-1185">Reference proteome</keyword>
<protein>
    <submittedName>
        <fullName evidence="6">ATP-binding cassette domain-containing protein</fullName>
    </submittedName>
</protein>
<dbReference type="Proteomes" id="UP000439780">
    <property type="component" value="Unassembled WGS sequence"/>
</dbReference>
<dbReference type="OrthoDB" id="9802264at2"/>
<dbReference type="GO" id="GO:0005524">
    <property type="term" value="F:ATP binding"/>
    <property type="evidence" value="ECO:0007669"/>
    <property type="project" value="UniProtKB-KW"/>
</dbReference>
<evidence type="ECO:0000313" key="7">
    <source>
        <dbReference type="Proteomes" id="UP000439780"/>
    </source>
</evidence>
<keyword evidence="2" id="KW-0547">Nucleotide-binding</keyword>
<keyword evidence="1" id="KW-0813">Transport</keyword>
<dbReference type="EMBL" id="WTYA01000003">
    <property type="protein sequence ID" value="MXP28196.1"/>
    <property type="molecule type" value="Genomic_DNA"/>
</dbReference>
<dbReference type="GO" id="GO:0015697">
    <property type="term" value="P:quaternary ammonium group transport"/>
    <property type="evidence" value="ECO:0007669"/>
    <property type="project" value="UniProtKB-ARBA"/>
</dbReference>
<evidence type="ECO:0000256" key="4">
    <source>
        <dbReference type="SAM" id="MobiDB-lite"/>
    </source>
</evidence>